<keyword evidence="3" id="KW-1185">Reference proteome</keyword>
<feature type="transmembrane region" description="Helical" evidence="1">
    <location>
        <begin position="344"/>
        <end position="368"/>
    </location>
</feature>
<evidence type="ECO:0008006" key="4">
    <source>
        <dbReference type="Google" id="ProtNLM"/>
    </source>
</evidence>
<dbReference type="InterPro" id="IPR036259">
    <property type="entry name" value="MFS_trans_sf"/>
</dbReference>
<feature type="transmembrane region" description="Helical" evidence="1">
    <location>
        <begin position="140"/>
        <end position="159"/>
    </location>
</feature>
<feature type="transmembrane region" description="Helical" evidence="1">
    <location>
        <begin position="171"/>
        <end position="190"/>
    </location>
</feature>
<feature type="transmembrane region" description="Helical" evidence="1">
    <location>
        <begin position="527"/>
        <end position="550"/>
    </location>
</feature>
<dbReference type="GeneID" id="94353117"/>
<dbReference type="Gene3D" id="1.20.1250.20">
    <property type="entry name" value="MFS general substrate transporter like domains"/>
    <property type="match status" value="1"/>
</dbReference>
<protein>
    <recommendedName>
        <fullName evidence="4">Transmembrane protein</fullName>
    </recommendedName>
</protein>
<sequence>MQRYTLPQSSREFYRRNEPYKDTTSRYGGIVEAGSTTTPLLPGGTFGANMSISQTRHQLQHQQRQQYRGRSGSGSSLPVVEAAENCREKSQYALQLLAYRTIYVLQGAFMGMLGPALIFFSTLAQQQSGLAAPVYGFGPIFAAHGGAALVTSFVSDFVLTYFKEKEFMKPLIVVLLLCSSAWYACLAPVAAATGNLGVGILFISKGCWTALLNISLNRCSLWIAGEKDQRRRSIVTSMNIYYGHGCLLGAVIALILTELDSDLSYAFFGLAMTTMVPAVMIAILPCPRSYYGREEHQTLLTFEDPSRRVPTVPSPIVGGVFLHAKHISGSKNFNPDTYDSKNNFIILLVTIYATVLFGIQLGLAAFLYDYVGTVLTEGKTMAAPLEGSDTEATTESNEAVWQCAAMVLFWGSLTLSYVVLPRFLFHDKNLYSIVVCAVVCGTSSFGFLFGSQVGVIPLAIFLFLFSVGLAPLFTLSIHCMTRVINEQLIRRVSSLIVFGCGMGEVFIPVLMGFFMSGQSGQANGAIAVSYITFILAITLVSVSGVLLWMVKARLKELPEPVDELVGNSEIGRMRAARAAGLGTHKISHY</sequence>
<reference evidence="2 3" key="1">
    <citation type="journal article" date="2021" name="Genome Biol.">
        <title>AFLAP: assembly-free linkage analysis pipeline using k-mers from genome sequencing data.</title>
        <authorList>
            <person name="Fletcher K."/>
            <person name="Zhang L."/>
            <person name="Gil J."/>
            <person name="Han R."/>
            <person name="Cavanaugh K."/>
            <person name="Michelmore R."/>
        </authorList>
    </citation>
    <scope>NUCLEOTIDE SEQUENCE [LARGE SCALE GENOMIC DNA]</scope>
    <source>
        <strain evidence="2 3">SF5</strain>
    </source>
</reference>
<dbReference type="KEGG" id="blac:94353117"/>
<accession>A0A976NZM9</accession>
<comment type="caution">
    <text evidence="2">The sequence shown here is derived from an EMBL/GenBank/DDBJ whole genome shotgun (WGS) entry which is preliminary data.</text>
</comment>
<evidence type="ECO:0000313" key="3">
    <source>
        <dbReference type="Proteomes" id="UP000294530"/>
    </source>
</evidence>
<feature type="transmembrane region" description="Helical" evidence="1">
    <location>
        <begin position="238"/>
        <end position="257"/>
    </location>
</feature>
<evidence type="ECO:0000313" key="2">
    <source>
        <dbReference type="EMBL" id="TDH73392.1"/>
    </source>
</evidence>
<dbReference type="EMBL" id="SHOA02000001">
    <property type="protein sequence ID" value="TDH73392.1"/>
    <property type="molecule type" value="Genomic_DNA"/>
</dbReference>
<name>A0A976NZM9_BRELC</name>
<organism evidence="2 3">
    <name type="scientific">Bremia lactucae</name>
    <name type="common">Lettuce downy mildew</name>
    <dbReference type="NCBI Taxonomy" id="4779"/>
    <lineage>
        <taxon>Eukaryota</taxon>
        <taxon>Sar</taxon>
        <taxon>Stramenopiles</taxon>
        <taxon>Oomycota</taxon>
        <taxon>Peronosporomycetes</taxon>
        <taxon>Peronosporales</taxon>
        <taxon>Peronosporaceae</taxon>
        <taxon>Bremia</taxon>
    </lineage>
</organism>
<dbReference type="RefSeq" id="XP_067822890.1">
    <property type="nucleotide sequence ID" value="XM_067967446.1"/>
</dbReference>
<dbReference type="AlphaFoldDB" id="A0A976NZM9"/>
<feature type="transmembrane region" description="Helical" evidence="1">
    <location>
        <begin position="97"/>
        <end position="120"/>
    </location>
</feature>
<keyword evidence="1" id="KW-1133">Transmembrane helix</keyword>
<feature type="transmembrane region" description="Helical" evidence="1">
    <location>
        <begin position="399"/>
        <end position="418"/>
    </location>
</feature>
<feature type="transmembrane region" description="Helical" evidence="1">
    <location>
        <begin position="495"/>
        <end position="515"/>
    </location>
</feature>
<feature type="transmembrane region" description="Helical" evidence="1">
    <location>
        <begin position="263"/>
        <end position="284"/>
    </location>
</feature>
<dbReference type="Proteomes" id="UP000294530">
    <property type="component" value="Unassembled WGS sequence"/>
</dbReference>
<proteinExistence type="predicted"/>
<feature type="transmembrane region" description="Helical" evidence="1">
    <location>
        <begin position="430"/>
        <end position="449"/>
    </location>
</feature>
<dbReference type="SUPFAM" id="SSF103473">
    <property type="entry name" value="MFS general substrate transporter"/>
    <property type="match status" value="1"/>
</dbReference>
<feature type="transmembrane region" description="Helical" evidence="1">
    <location>
        <begin position="196"/>
        <end position="217"/>
    </location>
</feature>
<keyword evidence="1" id="KW-0812">Transmembrane</keyword>
<gene>
    <name evidence="2" type="ORF">CCR75_009406</name>
</gene>
<keyword evidence="1" id="KW-0472">Membrane</keyword>
<feature type="transmembrane region" description="Helical" evidence="1">
    <location>
        <begin position="455"/>
        <end position="475"/>
    </location>
</feature>
<dbReference type="OrthoDB" id="66677at2759"/>
<evidence type="ECO:0000256" key="1">
    <source>
        <dbReference type="SAM" id="Phobius"/>
    </source>
</evidence>